<dbReference type="InterPro" id="IPR037053">
    <property type="entry name" value="Phage_tail_collar_dom_sf"/>
</dbReference>
<sequence>MEAYVGEIRAVGFNFAPQNWALCQGQIMQIRSNTALFSILGTTYGGNGTTTFALPNLCGRAIVNAGQGPGLSTYPRGAAVGSEGVTLDMTQIPAHLHSINGTLPVFDGPADNTSPSNNFLATTNVNQYGEEVGSKTMGQGIIKGTSSPSGGGQAHSNMMPYLTMNYIICLVGVFPPRS</sequence>
<dbReference type="SUPFAM" id="SSF88874">
    <property type="entry name" value="Receptor-binding domain of short tail fibre protein gp12"/>
    <property type="match status" value="1"/>
</dbReference>
<reference evidence="2" key="1">
    <citation type="submission" date="2022-03" db="EMBL/GenBank/DDBJ databases">
        <title>Bacterial whole genome sequence for Hymenobacter sp. DH14.</title>
        <authorList>
            <person name="Le V."/>
        </authorList>
    </citation>
    <scope>NUCLEOTIDE SEQUENCE</scope>
    <source>
        <strain evidence="2">DH14</strain>
    </source>
</reference>
<accession>A0A9X1VHE5</accession>
<feature type="domain" description="Phage tail collar" evidence="1">
    <location>
        <begin position="6"/>
        <end position="62"/>
    </location>
</feature>
<dbReference type="Proteomes" id="UP001139193">
    <property type="component" value="Unassembled WGS sequence"/>
</dbReference>
<proteinExistence type="predicted"/>
<name>A0A9X1VHE5_9BACT</name>
<dbReference type="AlphaFoldDB" id="A0A9X1VHE5"/>
<dbReference type="EMBL" id="JALBGC010000002">
    <property type="protein sequence ID" value="MCI1186950.1"/>
    <property type="molecule type" value="Genomic_DNA"/>
</dbReference>
<organism evidence="2 3">
    <name type="scientific">Hymenobacter cyanobacteriorum</name>
    <dbReference type="NCBI Taxonomy" id="2926463"/>
    <lineage>
        <taxon>Bacteria</taxon>
        <taxon>Pseudomonadati</taxon>
        <taxon>Bacteroidota</taxon>
        <taxon>Cytophagia</taxon>
        <taxon>Cytophagales</taxon>
        <taxon>Hymenobacteraceae</taxon>
        <taxon>Hymenobacter</taxon>
    </lineage>
</organism>
<gene>
    <name evidence="2" type="ORF">MON38_05925</name>
</gene>
<evidence type="ECO:0000313" key="2">
    <source>
        <dbReference type="EMBL" id="MCI1186950.1"/>
    </source>
</evidence>
<comment type="caution">
    <text evidence="2">The sequence shown here is derived from an EMBL/GenBank/DDBJ whole genome shotgun (WGS) entry which is preliminary data.</text>
</comment>
<keyword evidence="3" id="KW-1185">Reference proteome</keyword>
<dbReference type="Pfam" id="PF07484">
    <property type="entry name" value="Collar"/>
    <property type="match status" value="1"/>
</dbReference>
<dbReference type="RefSeq" id="WP_241935232.1">
    <property type="nucleotide sequence ID" value="NZ_JALBGC010000002.1"/>
</dbReference>
<evidence type="ECO:0000313" key="3">
    <source>
        <dbReference type="Proteomes" id="UP001139193"/>
    </source>
</evidence>
<protein>
    <submittedName>
        <fullName evidence="2">Tail fiber protein</fullName>
    </submittedName>
</protein>
<dbReference type="InterPro" id="IPR011083">
    <property type="entry name" value="Phage_tail_collar_dom"/>
</dbReference>
<dbReference type="Gene3D" id="3.90.1340.10">
    <property type="entry name" value="Phage tail collar domain"/>
    <property type="match status" value="1"/>
</dbReference>
<evidence type="ECO:0000259" key="1">
    <source>
        <dbReference type="Pfam" id="PF07484"/>
    </source>
</evidence>